<feature type="region of interest" description="Disordered" evidence="10">
    <location>
        <begin position="436"/>
        <end position="595"/>
    </location>
</feature>
<keyword evidence="5 9" id="KW-0863">Zinc-finger</keyword>
<feature type="compositionally biased region" description="Polar residues" evidence="10">
    <location>
        <begin position="21"/>
        <end position="33"/>
    </location>
</feature>
<dbReference type="PROSITE" id="PS50089">
    <property type="entry name" value="ZF_RING_2"/>
    <property type="match status" value="1"/>
</dbReference>
<dbReference type="Proteomes" id="UP000747542">
    <property type="component" value="Unassembled WGS sequence"/>
</dbReference>
<proteinExistence type="predicted"/>
<feature type="compositionally biased region" description="Basic and acidic residues" evidence="10">
    <location>
        <begin position="768"/>
        <end position="786"/>
    </location>
</feature>
<keyword evidence="6" id="KW-0862">Zinc</keyword>
<accession>A0A8J5JRB3</accession>
<evidence type="ECO:0000256" key="8">
    <source>
        <dbReference type="ARBA" id="ARBA00023163"/>
    </source>
</evidence>
<dbReference type="Pfam" id="PF13639">
    <property type="entry name" value="zf-RING_2"/>
    <property type="match status" value="1"/>
</dbReference>
<keyword evidence="7" id="KW-0805">Transcription regulation</keyword>
<sequence>MDGWRSECKMSSPKEKPHGADTSSHLMMDSNVSACAADKKSPPGSRTPERPPSDGSPISDDTCPICLGHINNKCVANSCLHAFCLVCLKEWSKQKAVCPLCKLSFTTIMYDIKSETEYREWMVPRPDPPERSQGIANFQEFLDAERRRFFGYRTTMFPGAATLRRQHPGRPHAIPDAIPSGPRERRPSRYNLRGSSMFRLSVYLNNVWVQPIADITGRYRQSSPELYREQPALTHRLVPWVNRELAALLPSTRVGAVLALVMDLIERHPINSREFLRTMQTCLGSRVTHFVHEFYHFARSPYDMVGHDNAAQYVPRYGFNDDDSSSSSSDDSDEVIEVDIRGNPIIVRSGRENLQGPAISGNVVREETLTHEGSVVISSDNNSSNETDEPQLTLFQSQGEASQLDLTETHNPEPPGTHTMRRLLGRARDFLSTINEGASTSRSEGNSGTKNSIKNTLKEEIPSDSDDSDGCIVVEEVKKRQKTPEIIDIDSDEQEEEPAPSSKRNDNHWKKKLSKNFAGHKGSSGVSISSRQQKNKIKKKPTLKRTNFPLPVSQSGSSGSSKKKSTKEDHSYCNEHEYGNTEASSSTSCSNSFSGSVQTSFEISLKWHKSSENHDSSVSVKKKDRQSGQQQIGISSSEDESNFLSSENKKHKYKEKSKKASSKTKHMSRDKMCAYSSSRHRTQSPSGERNSSAKRSKKDHRCKIKSSSRSSSRHDTYARHSYANSHSSESSYESWCNSDRLWTPPSSRTEGTSSRQDQRWDSQQSRETSCDSKDSCYREWRGEYSLKSRHSSRKRKRRSKDRRRSDKSKKSKKSKHKKKGKSKKSAIKSTSSEETESKEQISGKRPKRRKSRLMDSFSRSEGDSSELEPRKRIKRTMMISDTSSNSNSVHSSSSSSSNEES</sequence>
<feature type="compositionally biased region" description="Basic and acidic residues" evidence="10">
    <location>
        <begin position="37"/>
        <end position="52"/>
    </location>
</feature>
<evidence type="ECO:0000256" key="5">
    <source>
        <dbReference type="ARBA" id="ARBA00022771"/>
    </source>
</evidence>
<dbReference type="CDD" id="cd16574">
    <property type="entry name" value="RING-HC_Topors"/>
    <property type="match status" value="1"/>
</dbReference>
<keyword evidence="8" id="KW-0804">Transcription</keyword>
<feature type="compositionally biased region" description="Acidic residues" evidence="10">
    <location>
        <begin position="487"/>
        <end position="498"/>
    </location>
</feature>
<feature type="compositionally biased region" description="Basic and acidic residues" evidence="10">
    <location>
        <begin position="858"/>
        <end position="870"/>
    </location>
</feature>
<feature type="domain" description="RING-type" evidence="11">
    <location>
        <begin position="63"/>
        <end position="102"/>
    </location>
</feature>
<dbReference type="InterPro" id="IPR001841">
    <property type="entry name" value="Znf_RING"/>
</dbReference>
<reference evidence="12" key="1">
    <citation type="journal article" date="2021" name="Sci. Adv.">
        <title>The American lobster genome reveals insights on longevity, neural, and immune adaptations.</title>
        <authorList>
            <person name="Polinski J.M."/>
            <person name="Zimin A.V."/>
            <person name="Clark K.F."/>
            <person name="Kohn A.B."/>
            <person name="Sadowski N."/>
            <person name="Timp W."/>
            <person name="Ptitsyn A."/>
            <person name="Khanna P."/>
            <person name="Romanova D.Y."/>
            <person name="Williams P."/>
            <person name="Greenwood S.J."/>
            <person name="Moroz L.L."/>
            <person name="Walt D.R."/>
            <person name="Bodnar A.G."/>
        </authorList>
    </citation>
    <scope>NUCLEOTIDE SEQUENCE</scope>
    <source>
        <strain evidence="12">GMGI-L3</strain>
    </source>
</reference>
<dbReference type="InterPro" id="IPR058746">
    <property type="entry name" value="Znf_RING-type_Topors"/>
</dbReference>
<comment type="caution">
    <text evidence="12">The sequence shown here is derived from an EMBL/GenBank/DDBJ whole genome shotgun (WGS) entry which is preliminary data.</text>
</comment>
<feature type="compositionally biased region" description="Low complexity" evidence="10">
    <location>
        <begin position="883"/>
        <end position="901"/>
    </location>
</feature>
<evidence type="ECO:0000259" key="11">
    <source>
        <dbReference type="PROSITE" id="PS50089"/>
    </source>
</evidence>
<organism evidence="12 13">
    <name type="scientific">Homarus americanus</name>
    <name type="common">American lobster</name>
    <dbReference type="NCBI Taxonomy" id="6706"/>
    <lineage>
        <taxon>Eukaryota</taxon>
        <taxon>Metazoa</taxon>
        <taxon>Ecdysozoa</taxon>
        <taxon>Arthropoda</taxon>
        <taxon>Crustacea</taxon>
        <taxon>Multicrustacea</taxon>
        <taxon>Malacostraca</taxon>
        <taxon>Eumalacostraca</taxon>
        <taxon>Eucarida</taxon>
        <taxon>Decapoda</taxon>
        <taxon>Pleocyemata</taxon>
        <taxon>Astacidea</taxon>
        <taxon>Nephropoidea</taxon>
        <taxon>Nephropidae</taxon>
        <taxon>Homarus</taxon>
    </lineage>
</organism>
<dbReference type="InterPro" id="IPR017907">
    <property type="entry name" value="Znf_RING_CS"/>
</dbReference>
<evidence type="ECO:0000256" key="10">
    <source>
        <dbReference type="SAM" id="MobiDB-lite"/>
    </source>
</evidence>
<dbReference type="GO" id="GO:0000209">
    <property type="term" value="P:protein polyubiquitination"/>
    <property type="evidence" value="ECO:0007669"/>
    <property type="project" value="TreeGrafter"/>
</dbReference>
<feature type="compositionally biased region" description="Low complexity" evidence="10">
    <location>
        <begin position="720"/>
        <end position="738"/>
    </location>
</feature>
<evidence type="ECO:0000256" key="7">
    <source>
        <dbReference type="ARBA" id="ARBA00023015"/>
    </source>
</evidence>
<dbReference type="Pfam" id="PF26084">
    <property type="entry name" value="PWI_Topors"/>
    <property type="match status" value="1"/>
</dbReference>
<feature type="compositionally biased region" description="Low complexity" evidence="10">
    <location>
        <begin position="627"/>
        <end position="646"/>
    </location>
</feature>
<feature type="compositionally biased region" description="Acidic residues" evidence="10">
    <location>
        <begin position="320"/>
        <end position="335"/>
    </location>
</feature>
<gene>
    <name evidence="12" type="primary">TOPORS-L</name>
    <name evidence="12" type="ORF">Hamer_G007730</name>
</gene>
<dbReference type="InterPro" id="IPR058745">
    <property type="entry name" value="PWI_Topors"/>
</dbReference>
<dbReference type="GO" id="GO:0008270">
    <property type="term" value="F:zinc ion binding"/>
    <property type="evidence" value="ECO:0007669"/>
    <property type="project" value="UniProtKB-KW"/>
</dbReference>
<evidence type="ECO:0000256" key="4">
    <source>
        <dbReference type="ARBA" id="ARBA00022723"/>
    </source>
</evidence>
<keyword evidence="4" id="KW-0479">Metal-binding</keyword>
<feature type="compositionally biased region" description="Basic and acidic residues" evidence="10">
    <location>
        <begin position="1"/>
        <end position="19"/>
    </location>
</feature>
<feature type="compositionally biased region" description="Basic residues" evidence="10">
    <location>
        <begin position="787"/>
        <end position="826"/>
    </location>
</feature>
<evidence type="ECO:0000313" key="12">
    <source>
        <dbReference type="EMBL" id="KAG7160946.1"/>
    </source>
</evidence>
<dbReference type="Gene3D" id="3.30.40.10">
    <property type="entry name" value="Zinc/RING finger domain, C3HC4 (zinc finger)"/>
    <property type="match status" value="1"/>
</dbReference>
<feature type="compositionally biased region" description="Basic residues" evidence="10">
    <location>
        <begin position="692"/>
        <end position="706"/>
    </location>
</feature>
<feature type="region of interest" description="Disordered" evidence="10">
    <location>
        <begin position="1"/>
        <end position="56"/>
    </location>
</feature>
<keyword evidence="3" id="KW-0808">Transferase</keyword>
<dbReference type="GO" id="GO:0006513">
    <property type="term" value="P:protein monoubiquitination"/>
    <property type="evidence" value="ECO:0007669"/>
    <property type="project" value="TreeGrafter"/>
</dbReference>
<evidence type="ECO:0000256" key="3">
    <source>
        <dbReference type="ARBA" id="ARBA00022679"/>
    </source>
</evidence>
<dbReference type="GO" id="GO:0061630">
    <property type="term" value="F:ubiquitin protein ligase activity"/>
    <property type="evidence" value="ECO:0007669"/>
    <property type="project" value="UniProtKB-EC"/>
</dbReference>
<dbReference type="PANTHER" id="PTHR46077:SF1">
    <property type="entry name" value="TOP1 BINDING ARGININE_SERINE RICH PROTEIN, E3 UBIQUITIN LIGASE"/>
    <property type="match status" value="1"/>
</dbReference>
<feature type="compositionally biased region" description="Basic residues" evidence="10">
    <location>
        <begin position="533"/>
        <end position="543"/>
    </location>
</feature>
<comment type="catalytic activity">
    <reaction evidence="1">
        <text>S-ubiquitinyl-[E2 ubiquitin-conjugating enzyme]-L-cysteine + [acceptor protein]-L-lysine = [E2 ubiquitin-conjugating enzyme]-L-cysteine + N(6)-ubiquitinyl-[acceptor protein]-L-lysine.</text>
        <dbReference type="EC" id="2.3.2.27"/>
    </reaction>
</comment>
<dbReference type="SMART" id="SM00184">
    <property type="entry name" value="RING"/>
    <property type="match status" value="1"/>
</dbReference>
<feature type="compositionally biased region" description="Basic residues" evidence="10">
    <location>
        <begin position="649"/>
        <end position="666"/>
    </location>
</feature>
<name>A0A8J5JRB3_HOMAM</name>
<evidence type="ECO:0000256" key="9">
    <source>
        <dbReference type="PROSITE-ProRule" id="PRU00175"/>
    </source>
</evidence>
<dbReference type="AlphaFoldDB" id="A0A8J5JRB3"/>
<evidence type="ECO:0000256" key="6">
    <source>
        <dbReference type="ARBA" id="ARBA00022833"/>
    </source>
</evidence>
<feature type="compositionally biased region" description="Basic and acidic residues" evidence="10">
    <location>
        <begin position="475"/>
        <end position="485"/>
    </location>
</feature>
<dbReference type="SUPFAM" id="SSF57850">
    <property type="entry name" value="RING/U-box"/>
    <property type="match status" value="1"/>
</dbReference>
<dbReference type="PANTHER" id="PTHR46077">
    <property type="entry name" value="E3 UBIQUITIN-PROTEIN LIGASE TOPORS"/>
    <property type="match status" value="1"/>
</dbReference>
<feature type="compositionally biased region" description="Basic and acidic residues" evidence="10">
    <location>
        <begin position="566"/>
        <end position="579"/>
    </location>
</feature>
<keyword evidence="13" id="KW-1185">Reference proteome</keyword>
<evidence type="ECO:0000313" key="13">
    <source>
        <dbReference type="Proteomes" id="UP000747542"/>
    </source>
</evidence>
<feature type="compositionally biased region" description="Polar residues" evidence="10">
    <location>
        <begin position="436"/>
        <end position="455"/>
    </location>
</feature>
<dbReference type="EMBL" id="JAHLQT010030594">
    <property type="protein sequence ID" value="KAG7160946.1"/>
    <property type="molecule type" value="Genomic_DNA"/>
</dbReference>
<evidence type="ECO:0000256" key="2">
    <source>
        <dbReference type="ARBA" id="ARBA00012483"/>
    </source>
</evidence>
<protein>
    <recommendedName>
        <fullName evidence="2">RING-type E3 ubiquitin transferase</fullName>
        <ecNumber evidence="2">2.3.2.27</ecNumber>
    </recommendedName>
</protein>
<evidence type="ECO:0000256" key="1">
    <source>
        <dbReference type="ARBA" id="ARBA00000900"/>
    </source>
</evidence>
<dbReference type="PROSITE" id="PS00518">
    <property type="entry name" value="ZF_RING_1"/>
    <property type="match status" value="1"/>
</dbReference>
<dbReference type="InterPro" id="IPR013083">
    <property type="entry name" value="Znf_RING/FYVE/PHD"/>
</dbReference>
<feature type="region of interest" description="Disordered" evidence="10">
    <location>
        <begin position="316"/>
        <end position="335"/>
    </location>
</feature>
<feature type="region of interest" description="Disordered" evidence="10">
    <location>
        <begin position="164"/>
        <end position="186"/>
    </location>
</feature>
<feature type="region of interest" description="Disordered" evidence="10">
    <location>
        <begin position="607"/>
        <end position="901"/>
    </location>
</feature>
<feature type="compositionally biased region" description="Low complexity" evidence="10">
    <location>
        <begin position="584"/>
        <end position="595"/>
    </location>
</feature>
<dbReference type="EC" id="2.3.2.27" evidence="2"/>